<dbReference type="Gene3D" id="3.40.1440.10">
    <property type="entry name" value="GIY-YIG endonuclease"/>
    <property type="match status" value="1"/>
</dbReference>
<protein>
    <submittedName>
        <fullName evidence="3">Putative endonuclease</fullName>
    </submittedName>
</protein>
<name>A0A2V2BK00_9GAMM</name>
<dbReference type="InterPro" id="IPR035901">
    <property type="entry name" value="GIY-YIG_endonuc_sf"/>
</dbReference>
<dbReference type="PANTHER" id="PTHR34477:SF1">
    <property type="entry name" value="UPF0213 PROTEIN YHBQ"/>
    <property type="match status" value="1"/>
</dbReference>
<accession>A0A2V2BK00</accession>
<dbReference type="CDD" id="cd10456">
    <property type="entry name" value="GIY-YIG_UPF0213"/>
    <property type="match status" value="1"/>
</dbReference>
<evidence type="ECO:0000259" key="2">
    <source>
        <dbReference type="PROSITE" id="PS50164"/>
    </source>
</evidence>
<dbReference type="EMBL" id="QGHF01000002">
    <property type="protein sequence ID" value="PWK99492.1"/>
    <property type="molecule type" value="Genomic_DNA"/>
</dbReference>
<dbReference type="STRING" id="574096.HA38_02825"/>
<evidence type="ECO:0000256" key="1">
    <source>
        <dbReference type="ARBA" id="ARBA00007435"/>
    </source>
</evidence>
<comment type="caution">
    <text evidence="3">The sequence shown here is derived from an EMBL/GenBank/DDBJ whole genome shotgun (WGS) entry which is preliminary data.</text>
</comment>
<keyword evidence="3" id="KW-0378">Hydrolase</keyword>
<dbReference type="InterPro" id="IPR050190">
    <property type="entry name" value="UPF0213_domain"/>
</dbReference>
<dbReference type="OrthoDB" id="9797095at2"/>
<reference evidence="3 4" key="1">
    <citation type="submission" date="2018-05" db="EMBL/GenBank/DDBJ databases">
        <title>Genomic Encyclopedia of Type Strains, Phase IV (KMG-V): Genome sequencing to study the core and pangenomes of soil and plant-associated prokaryotes.</title>
        <authorList>
            <person name="Whitman W."/>
        </authorList>
    </citation>
    <scope>NUCLEOTIDE SEQUENCE [LARGE SCALE GENOMIC DNA]</scope>
    <source>
        <strain evidence="3 4">PNA 200-10</strain>
    </source>
</reference>
<dbReference type="InterPro" id="IPR000305">
    <property type="entry name" value="GIY-YIG_endonuc"/>
</dbReference>
<gene>
    <name evidence="3" type="ORF">C7431_102299</name>
</gene>
<dbReference type="RefSeq" id="WP_109716693.1">
    <property type="nucleotide sequence ID" value="NZ_QGHF01000002.1"/>
</dbReference>
<dbReference type="Pfam" id="PF01541">
    <property type="entry name" value="GIY-YIG"/>
    <property type="match status" value="1"/>
</dbReference>
<feature type="domain" description="GIY-YIG" evidence="2">
    <location>
        <begin position="3"/>
        <end position="78"/>
    </location>
</feature>
<proteinExistence type="inferred from homology"/>
<dbReference type="AlphaFoldDB" id="A0A2V2BK00"/>
<evidence type="ECO:0000313" key="3">
    <source>
        <dbReference type="EMBL" id="PWK99492.1"/>
    </source>
</evidence>
<sequence>MSQHWQLYLIQTAAGSLYTGITTDVTRRLGQHEQGRGARALRGKGPLTLVYACAAGDRAQASVMEYQVKQLTRQRKLQLVAEQPTRLEAWLSSAD</sequence>
<organism evidence="3 4">
    <name type="scientific">Pantoea allii</name>
    <dbReference type="NCBI Taxonomy" id="574096"/>
    <lineage>
        <taxon>Bacteria</taxon>
        <taxon>Pseudomonadati</taxon>
        <taxon>Pseudomonadota</taxon>
        <taxon>Gammaproteobacteria</taxon>
        <taxon>Enterobacterales</taxon>
        <taxon>Erwiniaceae</taxon>
        <taxon>Pantoea</taxon>
    </lineage>
</organism>
<dbReference type="PANTHER" id="PTHR34477">
    <property type="entry name" value="UPF0213 PROTEIN YHBQ"/>
    <property type="match status" value="1"/>
</dbReference>
<dbReference type="Proteomes" id="UP000245981">
    <property type="component" value="Unassembled WGS sequence"/>
</dbReference>
<dbReference type="SUPFAM" id="SSF82771">
    <property type="entry name" value="GIY-YIG endonuclease"/>
    <property type="match status" value="1"/>
</dbReference>
<evidence type="ECO:0000313" key="4">
    <source>
        <dbReference type="Proteomes" id="UP000245981"/>
    </source>
</evidence>
<dbReference type="PROSITE" id="PS50164">
    <property type="entry name" value="GIY_YIG"/>
    <property type="match status" value="1"/>
</dbReference>
<keyword evidence="3" id="KW-0255">Endonuclease</keyword>
<dbReference type="GO" id="GO:0004519">
    <property type="term" value="F:endonuclease activity"/>
    <property type="evidence" value="ECO:0007669"/>
    <property type="project" value="UniProtKB-KW"/>
</dbReference>
<comment type="similarity">
    <text evidence="1">Belongs to the UPF0213 family.</text>
</comment>
<keyword evidence="3" id="KW-0540">Nuclease</keyword>